<evidence type="ECO:0000256" key="1">
    <source>
        <dbReference type="ARBA" id="ARBA00009981"/>
    </source>
</evidence>
<comment type="function">
    <text evidence="2">Antitoxin component of a type II toxin-antitoxin (TA) system.</text>
</comment>
<evidence type="ECO:0000313" key="3">
    <source>
        <dbReference type="EMBL" id="OIP03746.1"/>
    </source>
</evidence>
<dbReference type="InterPro" id="IPR036165">
    <property type="entry name" value="YefM-like_sf"/>
</dbReference>
<sequence>MTTISVSELKANPAAAINQALDYPLAVISRSKVKAYLVGKDLFEKLLDYLEDMADRKVIAKTDFSKGRDFEAVAKELGL</sequence>
<evidence type="ECO:0000313" key="4">
    <source>
        <dbReference type="Proteomes" id="UP000183605"/>
    </source>
</evidence>
<comment type="similarity">
    <text evidence="1 2">Belongs to the phD/YefM antitoxin family.</text>
</comment>
<dbReference type="AlphaFoldDB" id="A0A1J5B6Y1"/>
<protein>
    <recommendedName>
        <fullName evidence="2">Antitoxin</fullName>
    </recommendedName>
</protein>
<dbReference type="SUPFAM" id="SSF143120">
    <property type="entry name" value="YefM-like"/>
    <property type="match status" value="1"/>
</dbReference>
<dbReference type="EMBL" id="MNXQ01000025">
    <property type="protein sequence ID" value="OIP03746.1"/>
    <property type="molecule type" value="Genomic_DNA"/>
</dbReference>
<gene>
    <name evidence="3" type="ORF">AUK18_01265</name>
</gene>
<reference evidence="3 4" key="1">
    <citation type="journal article" date="2016" name="Environ. Microbiol.">
        <title>Genomic resolution of a cold subsurface aquifer community provides metabolic insights for novel microbes adapted to high CO concentrations.</title>
        <authorList>
            <person name="Probst A.J."/>
            <person name="Castelle C.J."/>
            <person name="Singh A."/>
            <person name="Brown C.T."/>
            <person name="Anantharaman K."/>
            <person name="Sharon I."/>
            <person name="Hug L.A."/>
            <person name="Burstein D."/>
            <person name="Emerson J.B."/>
            <person name="Thomas B.C."/>
            <person name="Banfield J.F."/>
        </authorList>
    </citation>
    <scope>NUCLEOTIDE SEQUENCE [LARGE SCALE GENOMIC DNA]</scope>
    <source>
        <strain evidence="3">CG2_30_44_31</strain>
    </source>
</reference>
<organism evidence="3 4">
    <name type="scientific">Candidatus Beckwithbacteria bacterium CG2_30_44_31</name>
    <dbReference type="NCBI Taxonomy" id="1805035"/>
    <lineage>
        <taxon>Bacteria</taxon>
        <taxon>Candidatus Beckwithiibacteriota</taxon>
    </lineage>
</organism>
<accession>A0A1J5B6Y1</accession>
<dbReference type="Pfam" id="PF02604">
    <property type="entry name" value="PhdYeFM_antitox"/>
    <property type="match status" value="1"/>
</dbReference>
<name>A0A1J5B6Y1_9BACT</name>
<dbReference type="InterPro" id="IPR006442">
    <property type="entry name" value="Antitoxin_Phd/YefM"/>
</dbReference>
<dbReference type="Proteomes" id="UP000183605">
    <property type="component" value="Unassembled WGS sequence"/>
</dbReference>
<comment type="caution">
    <text evidence="3">The sequence shown here is derived from an EMBL/GenBank/DDBJ whole genome shotgun (WGS) entry which is preliminary data.</text>
</comment>
<proteinExistence type="inferred from homology"/>
<evidence type="ECO:0000256" key="2">
    <source>
        <dbReference type="RuleBase" id="RU362080"/>
    </source>
</evidence>